<reference evidence="1" key="1">
    <citation type="submission" date="2022-06" db="EMBL/GenBank/DDBJ databases">
        <title>Draft genome sequence of Streptomyces sp. RB6PN25 isolated from peat swamp forest in Thailand.</title>
        <authorList>
            <person name="Duangmal K."/>
            <person name="Klaysubun C."/>
        </authorList>
    </citation>
    <scope>NUCLEOTIDE SEQUENCE</scope>
    <source>
        <strain evidence="1">RB6PN25</strain>
    </source>
</reference>
<protein>
    <submittedName>
        <fullName evidence="1">DUF742 domain-containing protein</fullName>
    </submittedName>
</protein>
<evidence type="ECO:0000313" key="1">
    <source>
        <dbReference type="EMBL" id="MCQ4082489.1"/>
    </source>
</evidence>
<dbReference type="PANTHER" id="PTHR36221:SF1">
    <property type="entry name" value="DUF742 DOMAIN-CONTAINING PROTEIN"/>
    <property type="match status" value="1"/>
</dbReference>
<gene>
    <name evidence="1" type="ORF">NGB36_18245</name>
</gene>
<dbReference type="EMBL" id="JANFNG010000013">
    <property type="protein sequence ID" value="MCQ4082489.1"/>
    <property type="molecule type" value="Genomic_DNA"/>
</dbReference>
<name>A0ABT1PXT2_9ACTN</name>
<comment type="caution">
    <text evidence="1">The sequence shown here is derived from an EMBL/GenBank/DDBJ whole genome shotgun (WGS) entry which is preliminary data.</text>
</comment>
<dbReference type="Pfam" id="PF05331">
    <property type="entry name" value="DUF742"/>
    <property type="match status" value="1"/>
</dbReference>
<evidence type="ECO:0000313" key="2">
    <source>
        <dbReference type="Proteomes" id="UP001057702"/>
    </source>
</evidence>
<dbReference type="Proteomes" id="UP001057702">
    <property type="component" value="Unassembled WGS sequence"/>
</dbReference>
<dbReference type="InterPro" id="IPR007995">
    <property type="entry name" value="DUF742"/>
</dbReference>
<accession>A0ABT1PXT2</accession>
<keyword evidence="2" id="KW-1185">Reference proteome</keyword>
<organism evidence="1 2">
    <name type="scientific">Streptomyces humicola</name>
    <dbReference type="NCBI Taxonomy" id="2953240"/>
    <lineage>
        <taxon>Bacteria</taxon>
        <taxon>Bacillati</taxon>
        <taxon>Actinomycetota</taxon>
        <taxon>Actinomycetes</taxon>
        <taxon>Kitasatosporales</taxon>
        <taxon>Streptomycetaceae</taxon>
        <taxon>Streptomyces</taxon>
    </lineage>
</organism>
<sequence>MPTIRDGLHTAAPESDEVTLVRPYALTRGRTQPRLPLPSGTLIHTVGGQPPNTGLVPELLDIVELCRTPRGITEIATTLGIPLGVAAVLVCDLADSGIVTFIRPPLIFSQRPIEAALIRLLFDLLDSEGPRD</sequence>
<proteinExistence type="predicted"/>
<dbReference type="PANTHER" id="PTHR36221">
    <property type="entry name" value="DUF742 DOMAIN-CONTAINING PROTEIN"/>
    <property type="match status" value="1"/>
</dbReference>